<feature type="domain" description="Peptidase M20 dimerisation" evidence="3">
    <location>
        <begin position="178"/>
        <end position="272"/>
    </location>
</feature>
<dbReference type="Gene3D" id="3.40.630.10">
    <property type="entry name" value="Zn peptidases"/>
    <property type="match status" value="1"/>
</dbReference>
<evidence type="ECO:0000256" key="2">
    <source>
        <dbReference type="PIRSR" id="PIRSR005962-1"/>
    </source>
</evidence>
<dbReference type="AlphaFoldDB" id="A0A9D2DD59"/>
<dbReference type="SUPFAM" id="SSF55031">
    <property type="entry name" value="Bacterial exopeptidase dimerisation domain"/>
    <property type="match status" value="1"/>
</dbReference>
<reference evidence="4" key="1">
    <citation type="journal article" date="2021" name="PeerJ">
        <title>Extensive microbial diversity within the chicken gut microbiome revealed by metagenomics and culture.</title>
        <authorList>
            <person name="Gilroy R."/>
            <person name="Ravi A."/>
            <person name="Getino M."/>
            <person name="Pursley I."/>
            <person name="Horton D.L."/>
            <person name="Alikhan N.F."/>
            <person name="Baker D."/>
            <person name="Gharbi K."/>
            <person name="Hall N."/>
            <person name="Watson M."/>
            <person name="Adriaenssens E.M."/>
            <person name="Foster-Nyarko E."/>
            <person name="Jarju S."/>
            <person name="Secka A."/>
            <person name="Antonio M."/>
            <person name="Oren A."/>
            <person name="Chaudhuri R.R."/>
            <person name="La Ragione R."/>
            <person name="Hildebrand F."/>
            <person name="Pallen M.J."/>
        </authorList>
    </citation>
    <scope>NUCLEOTIDE SEQUENCE</scope>
    <source>
        <strain evidence="4">ChiHjej11B10-19426</strain>
    </source>
</reference>
<protein>
    <submittedName>
        <fullName evidence="4">Amidohydrolase</fullName>
    </submittedName>
</protein>
<gene>
    <name evidence="4" type="ORF">H9816_02110</name>
</gene>
<dbReference type="InterPro" id="IPR017439">
    <property type="entry name" value="Amidohydrolase"/>
</dbReference>
<dbReference type="PIRSF" id="PIRSF005962">
    <property type="entry name" value="Pept_M20D_amidohydro"/>
    <property type="match status" value="1"/>
</dbReference>
<dbReference type="SUPFAM" id="SSF53187">
    <property type="entry name" value="Zn-dependent exopeptidases"/>
    <property type="match status" value="1"/>
</dbReference>
<evidence type="ECO:0000313" key="4">
    <source>
        <dbReference type="EMBL" id="HIZ14697.1"/>
    </source>
</evidence>
<dbReference type="PANTHER" id="PTHR11014:SF63">
    <property type="entry name" value="METALLOPEPTIDASE, PUTATIVE (AFU_ORTHOLOGUE AFUA_6G09600)-RELATED"/>
    <property type="match status" value="1"/>
</dbReference>
<feature type="binding site" evidence="2">
    <location>
        <position position="154"/>
    </location>
    <ligand>
        <name>Mn(2+)</name>
        <dbReference type="ChEBI" id="CHEBI:29035"/>
        <label>2</label>
    </ligand>
</feature>
<dbReference type="Pfam" id="PF07687">
    <property type="entry name" value="M20_dimer"/>
    <property type="match status" value="1"/>
</dbReference>
<name>A0A9D2DD59_9BACT</name>
<feature type="binding site" evidence="2">
    <location>
        <position position="91"/>
    </location>
    <ligand>
        <name>Mn(2+)</name>
        <dbReference type="ChEBI" id="CHEBI:29035"/>
        <label>2</label>
    </ligand>
</feature>
<dbReference type="GO" id="GO:0046872">
    <property type="term" value="F:metal ion binding"/>
    <property type="evidence" value="ECO:0007669"/>
    <property type="project" value="UniProtKB-KW"/>
</dbReference>
<keyword evidence="1" id="KW-0378">Hydrolase</keyword>
<feature type="binding site" evidence="2">
    <location>
        <position position="93"/>
    </location>
    <ligand>
        <name>Mn(2+)</name>
        <dbReference type="ChEBI" id="CHEBI:29035"/>
        <label>2</label>
    </ligand>
</feature>
<dbReference type="InterPro" id="IPR002933">
    <property type="entry name" value="Peptidase_M20"/>
</dbReference>
<keyword evidence="2" id="KW-0479">Metal-binding</keyword>
<reference evidence="4" key="2">
    <citation type="submission" date="2021-04" db="EMBL/GenBank/DDBJ databases">
        <authorList>
            <person name="Gilroy R."/>
        </authorList>
    </citation>
    <scope>NUCLEOTIDE SEQUENCE</scope>
    <source>
        <strain evidence="4">ChiHjej11B10-19426</strain>
    </source>
</reference>
<organism evidence="4 5">
    <name type="scientific">Candidatus Tidjanibacter faecipullorum</name>
    <dbReference type="NCBI Taxonomy" id="2838766"/>
    <lineage>
        <taxon>Bacteria</taxon>
        <taxon>Pseudomonadati</taxon>
        <taxon>Bacteroidota</taxon>
        <taxon>Bacteroidia</taxon>
        <taxon>Bacteroidales</taxon>
        <taxon>Rikenellaceae</taxon>
        <taxon>Tidjanibacter</taxon>
    </lineage>
</organism>
<proteinExistence type="predicted"/>
<dbReference type="EMBL" id="DXCC01000005">
    <property type="protein sequence ID" value="HIZ14697.1"/>
    <property type="molecule type" value="Genomic_DNA"/>
</dbReference>
<sequence length="385" mass="42326">MMWRRTLHQYPELAFVEQRTSRFVMDTLSREGIACRSIAGTGVLAQIEGTLSLPGREHDAVVLRADMDALPVTEATGLEFASAHKGVMHACGHDMHTAMLLGALRVLQRHRDQFCGTVFGLFQPGEELNPGGASLVMREDPFAGYRVVAFAGQHVEPMLKTGTYGFREGKYMASSDELRFRIRGVGGHAALRERIKDPVGAAAELIRLLYAIPDRRPDPTLPTIISIGRVEANGATNVVPDDAYMEGTMRTFDETWRARIKELIREAAAEVDRRFGTKTEVDISDGYPCVVNDPALTRTIAASSEALFGAEAVVALGMRPTSDDFGFYSLRYPSVYYRLGVGGDGDFFESHAAGRVHTATFRPDEKALGYGVVQFINIVFTLLSE</sequence>
<feature type="binding site" evidence="2">
    <location>
        <position position="357"/>
    </location>
    <ligand>
        <name>Mn(2+)</name>
        <dbReference type="ChEBI" id="CHEBI:29035"/>
        <label>2</label>
    </ligand>
</feature>
<comment type="cofactor">
    <cofactor evidence="2">
        <name>Mn(2+)</name>
        <dbReference type="ChEBI" id="CHEBI:29035"/>
    </cofactor>
    <text evidence="2">The Mn(2+) ion enhances activity.</text>
</comment>
<dbReference type="PANTHER" id="PTHR11014">
    <property type="entry name" value="PEPTIDASE M20 FAMILY MEMBER"/>
    <property type="match status" value="1"/>
</dbReference>
<dbReference type="Proteomes" id="UP000824014">
    <property type="component" value="Unassembled WGS sequence"/>
</dbReference>
<accession>A0A9D2DD59</accession>
<keyword evidence="2" id="KW-0464">Manganese</keyword>
<comment type="caution">
    <text evidence="4">The sequence shown here is derived from an EMBL/GenBank/DDBJ whole genome shotgun (WGS) entry which is preliminary data.</text>
</comment>
<dbReference type="InterPro" id="IPR036264">
    <property type="entry name" value="Bact_exopeptidase_dim_dom"/>
</dbReference>
<feature type="binding site" evidence="2">
    <location>
        <position position="127"/>
    </location>
    <ligand>
        <name>Mn(2+)</name>
        <dbReference type="ChEBI" id="CHEBI:29035"/>
        <label>2</label>
    </ligand>
</feature>
<dbReference type="CDD" id="cd03886">
    <property type="entry name" value="M20_Acy1"/>
    <property type="match status" value="1"/>
</dbReference>
<evidence type="ECO:0000313" key="5">
    <source>
        <dbReference type="Proteomes" id="UP000824014"/>
    </source>
</evidence>
<evidence type="ECO:0000256" key="1">
    <source>
        <dbReference type="ARBA" id="ARBA00022801"/>
    </source>
</evidence>
<dbReference type="GO" id="GO:0016787">
    <property type="term" value="F:hydrolase activity"/>
    <property type="evidence" value="ECO:0007669"/>
    <property type="project" value="UniProtKB-KW"/>
</dbReference>
<dbReference type="Gene3D" id="3.30.70.360">
    <property type="match status" value="1"/>
</dbReference>
<dbReference type="NCBIfam" id="TIGR01891">
    <property type="entry name" value="amidohydrolases"/>
    <property type="match status" value="1"/>
</dbReference>
<dbReference type="InterPro" id="IPR011650">
    <property type="entry name" value="Peptidase_M20_dimer"/>
</dbReference>
<dbReference type="Pfam" id="PF01546">
    <property type="entry name" value="Peptidase_M20"/>
    <property type="match status" value="1"/>
</dbReference>
<evidence type="ECO:0000259" key="3">
    <source>
        <dbReference type="Pfam" id="PF07687"/>
    </source>
</evidence>